<proteinExistence type="predicted"/>
<dbReference type="PRINTS" id="PR00778">
    <property type="entry name" value="HTHARSR"/>
</dbReference>
<keyword evidence="1" id="KW-0805">Transcription regulation</keyword>
<dbReference type="PANTHER" id="PTHR43132:SF2">
    <property type="entry name" value="ARSENICAL RESISTANCE OPERON REPRESSOR ARSR-RELATED"/>
    <property type="match status" value="1"/>
</dbReference>
<evidence type="ECO:0000313" key="5">
    <source>
        <dbReference type="EMBL" id="MBP2032040.1"/>
    </source>
</evidence>
<dbReference type="PANTHER" id="PTHR43132">
    <property type="entry name" value="ARSENICAL RESISTANCE OPERON REPRESSOR ARSR-RELATED"/>
    <property type="match status" value="1"/>
</dbReference>
<dbReference type="CDD" id="cd00090">
    <property type="entry name" value="HTH_ARSR"/>
    <property type="match status" value="1"/>
</dbReference>
<dbReference type="SMART" id="SM00418">
    <property type="entry name" value="HTH_ARSR"/>
    <property type="match status" value="1"/>
</dbReference>
<comment type="caution">
    <text evidence="5">The sequence shown here is derived from an EMBL/GenBank/DDBJ whole genome shotgun (WGS) entry which is preliminary data.</text>
</comment>
<gene>
    <name evidence="5" type="ORF">J2Z42_000705</name>
</gene>
<dbReference type="EMBL" id="JAGGLM010000002">
    <property type="protein sequence ID" value="MBP2032040.1"/>
    <property type="molecule type" value="Genomic_DNA"/>
</dbReference>
<evidence type="ECO:0000256" key="2">
    <source>
        <dbReference type="ARBA" id="ARBA00023125"/>
    </source>
</evidence>
<dbReference type="InterPro" id="IPR036388">
    <property type="entry name" value="WH-like_DNA-bd_sf"/>
</dbReference>
<dbReference type="Proteomes" id="UP001519307">
    <property type="component" value="Unassembled WGS sequence"/>
</dbReference>
<dbReference type="NCBIfam" id="NF033788">
    <property type="entry name" value="HTH_metalloreg"/>
    <property type="match status" value="1"/>
</dbReference>
<keyword evidence="3" id="KW-0804">Transcription</keyword>
<evidence type="ECO:0000313" key="6">
    <source>
        <dbReference type="Proteomes" id="UP001519307"/>
    </source>
</evidence>
<feature type="domain" description="HTH arsR-type" evidence="4">
    <location>
        <begin position="8"/>
        <end position="97"/>
    </location>
</feature>
<protein>
    <submittedName>
        <fullName evidence="5">ArsR family transcriptional regulator</fullName>
    </submittedName>
</protein>
<dbReference type="SUPFAM" id="SSF46785">
    <property type="entry name" value="Winged helix' DNA-binding domain"/>
    <property type="match status" value="1"/>
</dbReference>
<evidence type="ECO:0000256" key="1">
    <source>
        <dbReference type="ARBA" id="ARBA00023015"/>
    </source>
</evidence>
<keyword evidence="2" id="KW-0238">DNA-binding</keyword>
<keyword evidence="6" id="KW-1185">Reference proteome</keyword>
<dbReference type="Gene3D" id="1.10.10.10">
    <property type="entry name" value="Winged helix-like DNA-binding domain superfamily/Winged helix DNA-binding domain"/>
    <property type="match status" value="1"/>
</dbReference>
<reference evidence="5 6" key="1">
    <citation type="submission" date="2021-03" db="EMBL/GenBank/DDBJ databases">
        <title>Genomic Encyclopedia of Type Strains, Phase IV (KMG-IV): sequencing the most valuable type-strain genomes for metagenomic binning, comparative biology and taxonomic classification.</title>
        <authorList>
            <person name="Goeker M."/>
        </authorList>
    </citation>
    <scope>NUCLEOTIDE SEQUENCE [LARGE SCALE GENOMIC DNA]</scope>
    <source>
        <strain evidence="5 6">DSM 28783</strain>
    </source>
</reference>
<dbReference type="Pfam" id="PF12840">
    <property type="entry name" value="HTH_20"/>
    <property type="match status" value="1"/>
</dbReference>
<evidence type="ECO:0000256" key="3">
    <source>
        <dbReference type="ARBA" id="ARBA00023163"/>
    </source>
</evidence>
<organism evidence="5 6">
    <name type="scientific">Clostridium algifaecis</name>
    <dbReference type="NCBI Taxonomy" id="1472040"/>
    <lineage>
        <taxon>Bacteria</taxon>
        <taxon>Bacillati</taxon>
        <taxon>Bacillota</taxon>
        <taxon>Clostridia</taxon>
        <taxon>Eubacteriales</taxon>
        <taxon>Clostridiaceae</taxon>
        <taxon>Clostridium</taxon>
    </lineage>
</organism>
<dbReference type="InterPro" id="IPR001845">
    <property type="entry name" value="HTH_ArsR_DNA-bd_dom"/>
</dbReference>
<dbReference type="InterPro" id="IPR011991">
    <property type="entry name" value="ArsR-like_HTH"/>
</dbReference>
<dbReference type="InterPro" id="IPR051011">
    <property type="entry name" value="Metal_resp_trans_reg"/>
</dbReference>
<accession>A0ABS4KPS4</accession>
<name>A0ABS4KPS4_9CLOT</name>
<evidence type="ECO:0000259" key="4">
    <source>
        <dbReference type="PROSITE" id="PS50987"/>
    </source>
</evidence>
<sequence>MNKDFIDKNYTKYNDTAELLKVLSHPIRLCIVRGLIDKGKCNVSYMQNCLEIPQSTLSQHLQKLRMTGIIQGNRNGLEINYTVCNETVIKLINVLFE</sequence>
<dbReference type="PROSITE" id="PS50987">
    <property type="entry name" value="HTH_ARSR_2"/>
    <property type="match status" value="1"/>
</dbReference>
<dbReference type="InterPro" id="IPR036390">
    <property type="entry name" value="WH_DNA-bd_sf"/>
</dbReference>